<dbReference type="KEGG" id="vg:40066377"/>
<name>G1DAN8_9CAUD</name>
<keyword evidence="2" id="KW-1185">Reference proteome</keyword>
<gene>
    <name evidence="1" type="primary">99</name>
    <name evidence="1" type="ORF">OPTIMUS_99</name>
</gene>
<protein>
    <submittedName>
        <fullName evidence="1">Uncharacterized protein</fullName>
    </submittedName>
</protein>
<accession>G1DAN8</accession>
<evidence type="ECO:0000313" key="1">
    <source>
        <dbReference type="EMBL" id="AEJ92155.1"/>
    </source>
</evidence>
<proteinExistence type="predicted"/>
<reference evidence="1 2" key="1">
    <citation type="journal article" date="2012" name="J. Virol.">
        <title>Complete Genome Sequences of 138 Mycobacteriophages.</title>
        <authorList>
            <consortium name="the Science Education Alliance Phage Hunters Advancing Genomics and Evolutionary Science Program"/>
            <consortium name="the KwaZulu-Natal Research Institute for Tuberculosis and HIV Mycobacterial Genetics Course Students"/>
            <consortium name="the Phage Hunters Integrating Research and Education Program"/>
            <person name="Hatfull G.F."/>
        </authorList>
    </citation>
    <scope>NUCLEOTIDE SEQUENCE [LARGE SCALE GENOMIC DNA]</scope>
</reference>
<sequence length="47" mass="5391">MTVDNAAKVLYLAYHKDRYAPHWESALDKTRWRRAAAALLQAMSNAD</sequence>
<dbReference type="EMBL" id="JF957059">
    <property type="protein sequence ID" value="AEJ92155.1"/>
    <property type="molecule type" value="Genomic_DNA"/>
</dbReference>
<dbReference type="GeneID" id="40066377"/>
<organism evidence="1 2">
    <name type="scientific">Mycobacterium phage Optimus</name>
    <dbReference type="NCBI Taxonomy" id="2922218"/>
    <lineage>
        <taxon>Viruses</taxon>
        <taxon>Duplodnaviria</taxon>
        <taxon>Heunggongvirae</taxon>
        <taxon>Uroviricota</taxon>
        <taxon>Caudoviricetes</taxon>
        <taxon>Omegavirus</taxon>
        <taxon>Omegavirus optimus</taxon>
    </lineage>
</organism>
<evidence type="ECO:0000313" key="2">
    <source>
        <dbReference type="Proteomes" id="UP000008428"/>
    </source>
</evidence>
<dbReference type="RefSeq" id="YP_009590955.1">
    <property type="nucleotide sequence ID" value="NC_041844.1"/>
</dbReference>
<dbReference type="Proteomes" id="UP000008428">
    <property type="component" value="Segment"/>
</dbReference>